<sequence length="222" mass="23944">MTVSVLIADDQAVVRAGLAMLVDSQPDLAVVGQAANGEEAVRLTAELLPDVVLMDIRMPVVDGIEATRRIRGTGTSPSPRVVILTTYDLDEYVFDALRVGARGFLLKHAPPEDLLRGIRTAVEGGALLSPSVTIRLIEAFAADRPRPARRPPAMARLTPREHEVFDLVVAGRTNTEISRSLGVAETTVKTHLGHVLEKLGLRDRVHVVIFAYEHALAAPSPS</sequence>
<dbReference type="AlphaFoldDB" id="A0A9W4H4K3"/>
<keyword evidence="2" id="KW-0805">Transcription regulation</keyword>
<dbReference type="InterPro" id="IPR001789">
    <property type="entry name" value="Sig_transdc_resp-reg_receiver"/>
</dbReference>
<dbReference type="InterPro" id="IPR000792">
    <property type="entry name" value="Tscrpt_reg_LuxR_C"/>
</dbReference>
<keyword evidence="3" id="KW-0238">DNA-binding</keyword>
<dbReference type="PROSITE" id="PS50110">
    <property type="entry name" value="RESPONSE_REGULATORY"/>
    <property type="match status" value="1"/>
</dbReference>
<gene>
    <name evidence="8" type="ORF">SBRY_50315</name>
</gene>
<reference evidence="8" key="1">
    <citation type="submission" date="2021-06" db="EMBL/GenBank/DDBJ databases">
        <authorList>
            <person name="Arsene-Ploetze F."/>
        </authorList>
    </citation>
    <scope>NUCLEOTIDE SEQUENCE</scope>
    <source>
        <strain evidence="8">SBRY1</strain>
    </source>
</reference>
<dbReference type="SMART" id="SM00448">
    <property type="entry name" value="REC"/>
    <property type="match status" value="1"/>
</dbReference>
<evidence type="ECO:0000313" key="9">
    <source>
        <dbReference type="Proteomes" id="UP001153328"/>
    </source>
</evidence>
<dbReference type="RefSeq" id="WP_205043775.1">
    <property type="nucleotide sequence ID" value="NZ_CAJVAX010000019.1"/>
</dbReference>
<keyword evidence="9" id="KW-1185">Reference proteome</keyword>
<evidence type="ECO:0000256" key="5">
    <source>
        <dbReference type="PROSITE-ProRule" id="PRU00169"/>
    </source>
</evidence>
<dbReference type="EMBL" id="CAJVAX010000019">
    <property type="protein sequence ID" value="CAG7650269.1"/>
    <property type="molecule type" value="Genomic_DNA"/>
</dbReference>
<dbReference type="GO" id="GO:0000160">
    <property type="term" value="P:phosphorelay signal transduction system"/>
    <property type="evidence" value="ECO:0007669"/>
    <property type="project" value="InterPro"/>
</dbReference>
<dbReference type="Pfam" id="PF00196">
    <property type="entry name" value="GerE"/>
    <property type="match status" value="1"/>
</dbReference>
<evidence type="ECO:0000256" key="3">
    <source>
        <dbReference type="ARBA" id="ARBA00023125"/>
    </source>
</evidence>
<keyword evidence="1 5" id="KW-0597">Phosphoprotein</keyword>
<dbReference type="GO" id="GO:0006355">
    <property type="term" value="P:regulation of DNA-templated transcription"/>
    <property type="evidence" value="ECO:0007669"/>
    <property type="project" value="InterPro"/>
</dbReference>
<dbReference type="SUPFAM" id="SSF52172">
    <property type="entry name" value="CheY-like"/>
    <property type="match status" value="1"/>
</dbReference>
<proteinExistence type="predicted"/>
<evidence type="ECO:0000259" key="6">
    <source>
        <dbReference type="PROSITE" id="PS50043"/>
    </source>
</evidence>
<organism evidence="8 9">
    <name type="scientific">Actinacidiphila bryophytorum</name>
    <dbReference type="NCBI Taxonomy" id="1436133"/>
    <lineage>
        <taxon>Bacteria</taxon>
        <taxon>Bacillati</taxon>
        <taxon>Actinomycetota</taxon>
        <taxon>Actinomycetes</taxon>
        <taxon>Kitasatosporales</taxon>
        <taxon>Streptomycetaceae</taxon>
        <taxon>Actinacidiphila</taxon>
    </lineage>
</organism>
<dbReference type="PROSITE" id="PS00622">
    <property type="entry name" value="HTH_LUXR_1"/>
    <property type="match status" value="1"/>
</dbReference>
<dbReference type="CDD" id="cd17535">
    <property type="entry name" value="REC_NarL-like"/>
    <property type="match status" value="1"/>
</dbReference>
<dbReference type="InterPro" id="IPR016032">
    <property type="entry name" value="Sig_transdc_resp-reg_C-effctor"/>
</dbReference>
<evidence type="ECO:0000256" key="1">
    <source>
        <dbReference type="ARBA" id="ARBA00022553"/>
    </source>
</evidence>
<dbReference type="Proteomes" id="UP001153328">
    <property type="component" value="Unassembled WGS sequence"/>
</dbReference>
<dbReference type="PANTHER" id="PTHR43214:SF24">
    <property type="entry name" value="TRANSCRIPTIONAL REGULATORY PROTEIN NARL-RELATED"/>
    <property type="match status" value="1"/>
</dbReference>
<dbReference type="GO" id="GO:0003677">
    <property type="term" value="F:DNA binding"/>
    <property type="evidence" value="ECO:0007669"/>
    <property type="project" value="UniProtKB-KW"/>
</dbReference>
<evidence type="ECO:0000256" key="4">
    <source>
        <dbReference type="ARBA" id="ARBA00023163"/>
    </source>
</evidence>
<accession>A0A9W4H4K3</accession>
<name>A0A9W4H4K3_9ACTN</name>
<dbReference type="PRINTS" id="PR00038">
    <property type="entry name" value="HTHLUXR"/>
</dbReference>
<dbReference type="Gene3D" id="3.40.50.2300">
    <property type="match status" value="1"/>
</dbReference>
<dbReference type="CDD" id="cd06170">
    <property type="entry name" value="LuxR_C_like"/>
    <property type="match status" value="1"/>
</dbReference>
<feature type="modified residue" description="4-aspartylphosphate" evidence="5">
    <location>
        <position position="55"/>
    </location>
</feature>
<evidence type="ECO:0000256" key="2">
    <source>
        <dbReference type="ARBA" id="ARBA00023015"/>
    </source>
</evidence>
<feature type="domain" description="Response regulatory" evidence="7">
    <location>
        <begin position="4"/>
        <end position="122"/>
    </location>
</feature>
<dbReference type="PROSITE" id="PS50043">
    <property type="entry name" value="HTH_LUXR_2"/>
    <property type="match status" value="1"/>
</dbReference>
<keyword evidence="4" id="KW-0804">Transcription</keyword>
<evidence type="ECO:0000313" key="8">
    <source>
        <dbReference type="EMBL" id="CAG7650269.1"/>
    </source>
</evidence>
<protein>
    <submittedName>
        <fullName evidence="8">Two component transcriptional regulator, LuxR family</fullName>
    </submittedName>
</protein>
<dbReference type="InterPro" id="IPR039420">
    <property type="entry name" value="WalR-like"/>
</dbReference>
<dbReference type="PANTHER" id="PTHR43214">
    <property type="entry name" value="TWO-COMPONENT RESPONSE REGULATOR"/>
    <property type="match status" value="1"/>
</dbReference>
<dbReference type="SMART" id="SM00421">
    <property type="entry name" value="HTH_LUXR"/>
    <property type="match status" value="1"/>
</dbReference>
<dbReference type="InterPro" id="IPR058245">
    <property type="entry name" value="NreC/VraR/RcsB-like_REC"/>
</dbReference>
<dbReference type="Pfam" id="PF00072">
    <property type="entry name" value="Response_reg"/>
    <property type="match status" value="1"/>
</dbReference>
<comment type="caution">
    <text evidence="8">The sequence shown here is derived from an EMBL/GenBank/DDBJ whole genome shotgun (WGS) entry which is preliminary data.</text>
</comment>
<evidence type="ECO:0000259" key="7">
    <source>
        <dbReference type="PROSITE" id="PS50110"/>
    </source>
</evidence>
<feature type="domain" description="HTH luxR-type" evidence="6">
    <location>
        <begin position="150"/>
        <end position="215"/>
    </location>
</feature>
<dbReference type="SUPFAM" id="SSF46894">
    <property type="entry name" value="C-terminal effector domain of the bipartite response regulators"/>
    <property type="match status" value="1"/>
</dbReference>
<dbReference type="InterPro" id="IPR011006">
    <property type="entry name" value="CheY-like_superfamily"/>
</dbReference>